<evidence type="ECO:0000313" key="1">
    <source>
        <dbReference type="EMBL" id="ORX72646.1"/>
    </source>
</evidence>
<organism evidence="1 2">
    <name type="scientific">Linderina pennispora</name>
    <dbReference type="NCBI Taxonomy" id="61395"/>
    <lineage>
        <taxon>Eukaryota</taxon>
        <taxon>Fungi</taxon>
        <taxon>Fungi incertae sedis</taxon>
        <taxon>Zoopagomycota</taxon>
        <taxon>Kickxellomycotina</taxon>
        <taxon>Kickxellomycetes</taxon>
        <taxon>Kickxellales</taxon>
        <taxon>Kickxellaceae</taxon>
        <taxon>Linderina</taxon>
    </lineage>
</organism>
<dbReference type="RefSeq" id="XP_040745986.1">
    <property type="nucleotide sequence ID" value="XM_040890927.1"/>
</dbReference>
<dbReference type="InterPro" id="IPR012341">
    <property type="entry name" value="6hp_glycosidase-like_sf"/>
</dbReference>
<proteinExistence type="predicted"/>
<dbReference type="GO" id="GO:0005975">
    <property type="term" value="P:carbohydrate metabolic process"/>
    <property type="evidence" value="ECO:0007669"/>
    <property type="project" value="InterPro"/>
</dbReference>
<dbReference type="AlphaFoldDB" id="A0A1Y1WHD9"/>
<evidence type="ECO:0000313" key="2">
    <source>
        <dbReference type="Proteomes" id="UP000193922"/>
    </source>
</evidence>
<dbReference type="GO" id="GO:0003824">
    <property type="term" value="F:catalytic activity"/>
    <property type="evidence" value="ECO:0007669"/>
    <property type="project" value="UniProtKB-ARBA"/>
</dbReference>
<keyword evidence="2" id="KW-1185">Reference proteome</keyword>
<dbReference type="SUPFAM" id="SSF48208">
    <property type="entry name" value="Six-hairpin glycosidases"/>
    <property type="match status" value="1"/>
</dbReference>
<dbReference type="EMBL" id="MCFD01000002">
    <property type="protein sequence ID" value="ORX72646.1"/>
    <property type="molecule type" value="Genomic_DNA"/>
</dbReference>
<sequence length="106" mass="11799">MSKVPEWLKDTNNTIILQLYEQGIKDCAGSSPVIQTNWNSAGLGTARFNIDGSRFTWQWRKSHRDGAAPPASSIISYVQYLVSYEKSIGQYHNGGYLTSSVVKVDV</sequence>
<accession>A0A1Y1WHD9</accession>
<dbReference type="Proteomes" id="UP000193922">
    <property type="component" value="Unassembled WGS sequence"/>
</dbReference>
<dbReference type="InterPro" id="IPR008928">
    <property type="entry name" value="6-hairpin_glycosidase_sf"/>
</dbReference>
<comment type="caution">
    <text evidence="1">The sequence shown here is derived from an EMBL/GenBank/DDBJ whole genome shotgun (WGS) entry which is preliminary data.</text>
</comment>
<dbReference type="Gene3D" id="1.50.10.10">
    <property type="match status" value="1"/>
</dbReference>
<gene>
    <name evidence="1" type="ORF">DL89DRAFT_308092</name>
</gene>
<protein>
    <submittedName>
        <fullName evidence="1">Uncharacterized protein</fullName>
    </submittedName>
</protein>
<name>A0A1Y1WHD9_9FUNG</name>
<dbReference type="GeneID" id="63807575"/>
<reference evidence="1 2" key="1">
    <citation type="submission" date="2016-07" db="EMBL/GenBank/DDBJ databases">
        <title>Pervasive Adenine N6-methylation of Active Genes in Fungi.</title>
        <authorList>
            <consortium name="DOE Joint Genome Institute"/>
            <person name="Mondo S.J."/>
            <person name="Dannebaum R.O."/>
            <person name="Kuo R.C."/>
            <person name="Labutti K."/>
            <person name="Haridas S."/>
            <person name="Kuo A."/>
            <person name="Salamov A."/>
            <person name="Ahrendt S.R."/>
            <person name="Lipzen A."/>
            <person name="Sullivan W."/>
            <person name="Andreopoulos W.B."/>
            <person name="Clum A."/>
            <person name="Lindquist E."/>
            <person name="Daum C."/>
            <person name="Ramamoorthy G.K."/>
            <person name="Gryganskyi A."/>
            <person name="Culley D."/>
            <person name="Magnuson J.K."/>
            <person name="James T.Y."/>
            <person name="O'Malley M.A."/>
            <person name="Stajich J.E."/>
            <person name="Spatafora J.W."/>
            <person name="Visel A."/>
            <person name="Grigoriev I.V."/>
        </authorList>
    </citation>
    <scope>NUCLEOTIDE SEQUENCE [LARGE SCALE GENOMIC DNA]</scope>
    <source>
        <strain evidence="1 2">ATCC 12442</strain>
    </source>
</reference>